<dbReference type="Proteomes" id="UP000789524">
    <property type="component" value="Unassembled WGS sequence"/>
</dbReference>
<evidence type="ECO:0000313" key="2">
    <source>
        <dbReference type="EMBL" id="CAG9571499.1"/>
    </source>
</evidence>
<dbReference type="AlphaFoldDB" id="A0A8J2W569"/>
<sequence length="186" mass="20609">MQAPGSPYSGPVTRQQHYEPGKTYNIPPPTKTKKPLSQSTLLVREVPGVTSKLIPPTVSMTIQTKHSTKNLRDCKLLAHHTATLLQGSSTMSQGNLQHPPPTKNQEVALTVHSAKVYYLAALRLAPHPRPHRFGKTYRYSPGDHWSTQAPPPRQGKLNPCLPVKADRLVATLPVSRDTRMLPLPRQ</sequence>
<name>A0A8J2W569_9NEOP</name>
<feature type="region of interest" description="Disordered" evidence="1">
    <location>
        <begin position="1"/>
        <end position="39"/>
    </location>
</feature>
<keyword evidence="3" id="KW-1185">Reference proteome</keyword>
<evidence type="ECO:0000313" key="3">
    <source>
        <dbReference type="Proteomes" id="UP000789524"/>
    </source>
</evidence>
<accession>A0A8J2W569</accession>
<reference evidence="2" key="1">
    <citation type="submission" date="2021-09" db="EMBL/GenBank/DDBJ databases">
        <authorList>
            <person name="Martin H S."/>
        </authorList>
    </citation>
    <scope>NUCLEOTIDE SEQUENCE</scope>
</reference>
<protein>
    <submittedName>
        <fullName evidence="2">(African queen) hypothetical protein</fullName>
    </submittedName>
</protein>
<gene>
    <name evidence="2" type="ORF">DCHRY22_LOCUS9694</name>
</gene>
<proteinExistence type="predicted"/>
<organism evidence="2 3">
    <name type="scientific">Danaus chrysippus</name>
    <name type="common">African queen</name>
    <dbReference type="NCBI Taxonomy" id="151541"/>
    <lineage>
        <taxon>Eukaryota</taxon>
        <taxon>Metazoa</taxon>
        <taxon>Ecdysozoa</taxon>
        <taxon>Arthropoda</taxon>
        <taxon>Hexapoda</taxon>
        <taxon>Insecta</taxon>
        <taxon>Pterygota</taxon>
        <taxon>Neoptera</taxon>
        <taxon>Endopterygota</taxon>
        <taxon>Lepidoptera</taxon>
        <taxon>Glossata</taxon>
        <taxon>Ditrysia</taxon>
        <taxon>Papilionoidea</taxon>
        <taxon>Nymphalidae</taxon>
        <taxon>Danainae</taxon>
        <taxon>Danaini</taxon>
        <taxon>Danaina</taxon>
        <taxon>Danaus</taxon>
        <taxon>Anosia</taxon>
    </lineage>
</organism>
<dbReference type="EMBL" id="CAKASE010000067">
    <property type="protein sequence ID" value="CAG9571499.1"/>
    <property type="molecule type" value="Genomic_DNA"/>
</dbReference>
<evidence type="ECO:0000256" key="1">
    <source>
        <dbReference type="SAM" id="MobiDB-lite"/>
    </source>
</evidence>
<comment type="caution">
    <text evidence="2">The sequence shown here is derived from an EMBL/GenBank/DDBJ whole genome shotgun (WGS) entry which is preliminary data.</text>
</comment>